<protein>
    <submittedName>
        <fullName evidence="10">TonB-linked SusC/RagA family outer membrane protein</fullName>
    </submittedName>
</protein>
<dbReference type="SUPFAM" id="SSF56935">
    <property type="entry name" value="Porins"/>
    <property type="match status" value="1"/>
</dbReference>
<dbReference type="Gene3D" id="2.60.40.1120">
    <property type="entry name" value="Carboxypeptidase-like, regulatory domain"/>
    <property type="match status" value="1"/>
</dbReference>
<dbReference type="InterPro" id="IPR023996">
    <property type="entry name" value="TonB-dep_OMP_SusC/RagA"/>
</dbReference>
<keyword evidence="5 7" id="KW-0472">Membrane</keyword>
<dbReference type="NCBIfam" id="TIGR04057">
    <property type="entry name" value="SusC_RagA_signa"/>
    <property type="match status" value="1"/>
</dbReference>
<keyword evidence="8" id="KW-0732">Signal</keyword>
<evidence type="ECO:0000259" key="9">
    <source>
        <dbReference type="Pfam" id="PF07715"/>
    </source>
</evidence>
<dbReference type="Gene3D" id="2.40.170.20">
    <property type="entry name" value="TonB-dependent receptor, beta-barrel domain"/>
    <property type="match status" value="1"/>
</dbReference>
<dbReference type="SUPFAM" id="SSF49464">
    <property type="entry name" value="Carboxypeptidase regulatory domain-like"/>
    <property type="match status" value="1"/>
</dbReference>
<dbReference type="PROSITE" id="PS52016">
    <property type="entry name" value="TONB_DEPENDENT_REC_3"/>
    <property type="match status" value="1"/>
</dbReference>
<evidence type="ECO:0000256" key="2">
    <source>
        <dbReference type="ARBA" id="ARBA00022448"/>
    </source>
</evidence>
<gene>
    <name evidence="10" type="ORF">BC781_102380</name>
</gene>
<evidence type="ECO:0000256" key="4">
    <source>
        <dbReference type="ARBA" id="ARBA00022692"/>
    </source>
</evidence>
<sequence length="1064" mass="115661">MKRLLLLFSFLGMVFLGFSQERTVTGTVTDPSNNPIPGVGIIVKGSQLGVSTDINGQYKITLNEEGSTLIFRLVGFQTQEIAIGNQSVIDVKLAEDIEQLDEVVVTALGVSREKKSIGYATQQVDESALLVKDPTSVANSLQGKVAGVQIRSGSGGVGASSSVVIRGYTSLSGSNQPLYVVDGTPVSNYDQGAASGGYDFGNGAQDINPEDVESVSVLKGAAATALYGSRAKNGVIMITTKSGKSSKGLGIEINTGVTFDRVFIIPDLQNEYAGGDNMDYYSFQYDPSIHGPEWEKFNGAKTLNTGTDESWGPRMDGTPVLMWHSFVPESNTYNQLVPLLPQKDNYERLFDTGITKTNSIALSNSDEKSSYRLAFTNVSQDGVVPFSTLDRNTLSLKSKTEINKYFTAFASASYVKQETRRSGFGYSGSGTNIGSSFRVWSQRQIDPDILRKHTYSEALGQQVSWNMRNIADGRTYIRWSNNPYWALENIYATDQKDRIFGNAGLQFKLNEKFSVTATARTDYYSLQIQDQVGIEGTTTPSFGESKRISQENNFEILANYNDTFAEDWSVNVIAGGNIRTVAANSLGLSTTDGLVLDNYYHVRNTVNPEVGFFSSKYEEQINSIFTSASIGYKDFLFLDASHRIDWSSTLPPDDNSFGYSALSTSFVFSELLASQDVLSFGKLRAGIGQAGAGTGAYSLYNTYSTGAYGSANIFAVPNTLPNSELKNELATEYEIGLETQLFNGRIGLEATYFNKISENQILDVSVPSTSGYSTAIINAGEIQTDGVELVISATPLKIGDFQWDMIFNYAKVKSIVNELDGDLDTYRISSVGSGWVSAEAGGSYGDMYAYQGYVYDDAGNKVVDDNGLYERSGEPVNLGSAIPESNGGFINTFRYKGFSLGAQIDFSTGGLVYSFMDRWGTKAGQTARTVGINANGKNYRDPVEEGGGILSEGVRANGEVNTQYVSAPAYFNRMRYLPEEFIYDASYVKLREVKLSYNIPSKLLSNIGLNAATLSVVGRNLALLKSNTPGFDPEVNSTTTNAIGYESGQAPSTRSIGFNLNVRF</sequence>
<dbReference type="InterPro" id="IPR039426">
    <property type="entry name" value="TonB-dep_rcpt-like"/>
</dbReference>
<dbReference type="AlphaFoldDB" id="A0A315ZDM7"/>
<dbReference type="InterPro" id="IPR036942">
    <property type="entry name" value="Beta-barrel_TonB_sf"/>
</dbReference>
<dbReference type="GO" id="GO:0009279">
    <property type="term" value="C:cell outer membrane"/>
    <property type="evidence" value="ECO:0007669"/>
    <property type="project" value="UniProtKB-SubCell"/>
</dbReference>
<evidence type="ECO:0000313" key="10">
    <source>
        <dbReference type="EMBL" id="PWJ42834.1"/>
    </source>
</evidence>
<dbReference type="InterPro" id="IPR023997">
    <property type="entry name" value="TonB-dep_OMP_SusC/RagA_CS"/>
</dbReference>
<dbReference type="InterPro" id="IPR012910">
    <property type="entry name" value="Plug_dom"/>
</dbReference>
<accession>A0A315ZDM7</accession>
<evidence type="ECO:0000256" key="8">
    <source>
        <dbReference type="SAM" id="SignalP"/>
    </source>
</evidence>
<keyword evidence="2 7" id="KW-0813">Transport</keyword>
<keyword evidence="6 7" id="KW-0998">Cell outer membrane</keyword>
<dbReference type="InterPro" id="IPR008969">
    <property type="entry name" value="CarboxyPept-like_regulatory"/>
</dbReference>
<feature type="signal peptide" evidence="8">
    <location>
        <begin position="1"/>
        <end position="19"/>
    </location>
</feature>
<evidence type="ECO:0000256" key="7">
    <source>
        <dbReference type="PROSITE-ProRule" id="PRU01360"/>
    </source>
</evidence>
<dbReference type="RefSeq" id="WP_109616957.1">
    <property type="nucleotide sequence ID" value="NZ_QGDO01000002.1"/>
</dbReference>
<organism evidence="10 11">
    <name type="scientific">Sediminitomix flava</name>
    <dbReference type="NCBI Taxonomy" id="379075"/>
    <lineage>
        <taxon>Bacteria</taxon>
        <taxon>Pseudomonadati</taxon>
        <taxon>Bacteroidota</taxon>
        <taxon>Cytophagia</taxon>
        <taxon>Cytophagales</taxon>
        <taxon>Flammeovirgaceae</taxon>
        <taxon>Sediminitomix</taxon>
    </lineage>
</organism>
<dbReference type="InterPro" id="IPR037066">
    <property type="entry name" value="Plug_dom_sf"/>
</dbReference>
<feature type="chain" id="PRO_5016381259" evidence="8">
    <location>
        <begin position="20"/>
        <end position="1064"/>
    </location>
</feature>
<keyword evidence="3 7" id="KW-1134">Transmembrane beta strand</keyword>
<keyword evidence="4 7" id="KW-0812">Transmembrane</keyword>
<feature type="domain" description="TonB-dependent receptor plug" evidence="9">
    <location>
        <begin position="114"/>
        <end position="235"/>
    </location>
</feature>
<dbReference type="NCBIfam" id="TIGR04056">
    <property type="entry name" value="OMP_RagA_SusC"/>
    <property type="match status" value="1"/>
</dbReference>
<reference evidence="10 11" key="1">
    <citation type="submission" date="2018-03" db="EMBL/GenBank/DDBJ databases">
        <title>Genomic Encyclopedia of Archaeal and Bacterial Type Strains, Phase II (KMG-II): from individual species to whole genera.</title>
        <authorList>
            <person name="Goeker M."/>
        </authorList>
    </citation>
    <scope>NUCLEOTIDE SEQUENCE [LARGE SCALE GENOMIC DNA]</scope>
    <source>
        <strain evidence="10 11">DSM 28229</strain>
    </source>
</reference>
<dbReference type="Gene3D" id="2.170.130.10">
    <property type="entry name" value="TonB-dependent receptor, plug domain"/>
    <property type="match status" value="1"/>
</dbReference>
<comment type="subcellular location">
    <subcellularLocation>
        <location evidence="1 7">Cell outer membrane</location>
        <topology evidence="1 7">Multi-pass membrane protein</topology>
    </subcellularLocation>
</comment>
<dbReference type="OrthoDB" id="9768177at2"/>
<proteinExistence type="inferred from homology"/>
<evidence type="ECO:0000256" key="3">
    <source>
        <dbReference type="ARBA" id="ARBA00022452"/>
    </source>
</evidence>
<dbReference type="EMBL" id="QGDO01000002">
    <property type="protein sequence ID" value="PWJ42834.1"/>
    <property type="molecule type" value="Genomic_DNA"/>
</dbReference>
<evidence type="ECO:0000256" key="6">
    <source>
        <dbReference type="ARBA" id="ARBA00023237"/>
    </source>
</evidence>
<keyword evidence="11" id="KW-1185">Reference proteome</keyword>
<name>A0A315ZDM7_SEDFL</name>
<evidence type="ECO:0000256" key="1">
    <source>
        <dbReference type="ARBA" id="ARBA00004571"/>
    </source>
</evidence>
<comment type="similarity">
    <text evidence="7">Belongs to the TonB-dependent receptor family.</text>
</comment>
<evidence type="ECO:0000313" key="11">
    <source>
        <dbReference type="Proteomes" id="UP000245535"/>
    </source>
</evidence>
<dbReference type="Pfam" id="PF13715">
    <property type="entry name" value="CarbopepD_reg_2"/>
    <property type="match status" value="1"/>
</dbReference>
<comment type="caution">
    <text evidence="10">The sequence shown here is derived from an EMBL/GenBank/DDBJ whole genome shotgun (WGS) entry which is preliminary data.</text>
</comment>
<evidence type="ECO:0000256" key="5">
    <source>
        <dbReference type="ARBA" id="ARBA00023136"/>
    </source>
</evidence>
<dbReference type="Proteomes" id="UP000245535">
    <property type="component" value="Unassembled WGS sequence"/>
</dbReference>
<dbReference type="Pfam" id="PF07715">
    <property type="entry name" value="Plug"/>
    <property type="match status" value="1"/>
</dbReference>